<sequence>MDEGVSRHVDTSVRERRAKLRPIPDQPFCTLLELLPQQPTVIEELISISGSLHTSRIPTSTPRLLHTSRISTSILITPSLSVIDELISISDHLYHLQTLEGSIATMHGPDPEEVKRTLFANLGRSRQDELPFSNVAKRPQKLWNEPYPASSKREH</sequence>
<protein>
    <submittedName>
        <fullName evidence="1">Uncharacterized protein</fullName>
    </submittedName>
</protein>
<name>G9NAR5_HYPVG</name>
<dbReference type="RefSeq" id="XP_013950132.1">
    <property type="nucleotide sequence ID" value="XM_014094657.1"/>
</dbReference>
<dbReference type="AlphaFoldDB" id="G9NAR5"/>
<organism evidence="1 2">
    <name type="scientific">Hypocrea virens (strain Gv29-8 / FGSC 10586)</name>
    <name type="common">Gliocladium virens</name>
    <name type="synonym">Trichoderma virens</name>
    <dbReference type="NCBI Taxonomy" id="413071"/>
    <lineage>
        <taxon>Eukaryota</taxon>
        <taxon>Fungi</taxon>
        <taxon>Dikarya</taxon>
        <taxon>Ascomycota</taxon>
        <taxon>Pezizomycotina</taxon>
        <taxon>Sordariomycetes</taxon>
        <taxon>Hypocreomycetidae</taxon>
        <taxon>Hypocreales</taxon>
        <taxon>Hypocreaceae</taxon>
        <taxon>Trichoderma</taxon>
    </lineage>
</organism>
<reference evidence="1 2" key="1">
    <citation type="journal article" date="2011" name="Genome Biol.">
        <title>Comparative genome sequence analysis underscores mycoparasitism as the ancestral life style of Trichoderma.</title>
        <authorList>
            <person name="Kubicek C.P."/>
            <person name="Herrera-Estrella A."/>
            <person name="Seidl-Seiboth V."/>
            <person name="Martinez D.A."/>
            <person name="Druzhinina I.S."/>
            <person name="Thon M."/>
            <person name="Zeilinger S."/>
            <person name="Casas-Flores S."/>
            <person name="Horwitz B.A."/>
            <person name="Mukherjee P.K."/>
            <person name="Mukherjee M."/>
            <person name="Kredics L."/>
            <person name="Alcaraz L.D."/>
            <person name="Aerts A."/>
            <person name="Antal Z."/>
            <person name="Atanasova L."/>
            <person name="Cervantes-Badillo M.G."/>
            <person name="Challacombe J."/>
            <person name="Chertkov O."/>
            <person name="McCluskey K."/>
            <person name="Coulpier F."/>
            <person name="Deshpande N."/>
            <person name="von Doehren H."/>
            <person name="Ebbole D.J."/>
            <person name="Esquivel-Naranjo E.U."/>
            <person name="Fekete E."/>
            <person name="Flipphi M."/>
            <person name="Glaser F."/>
            <person name="Gomez-Rodriguez E.Y."/>
            <person name="Gruber S."/>
            <person name="Han C."/>
            <person name="Henrissat B."/>
            <person name="Hermosa R."/>
            <person name="Hernandez-Onate M."/>
            <person name="Karaffa L."/>
            <person name="Kosti I."/>
            <person name="Le Crom S."/>
            <person name="Lindquist E."/>
            <person name="Lucas S."/>
            <person name="Luebeck M."/>
            <person name="Luebeck P.S."/>
            <person name="Margeot A."/>
            <person name="Metz B."/>
            <person name="Misra M."/>
            <person name="Nevalainen H."/>
            <person name="Omann M."/>
            <person name="Packer N."/>
            <person name="Perrone G."/>
            <person name="Uresti-Rivera E.E."/>
            <person name="Salamov A."/>
            <person name="Schmoll M."/>
            <person name="Seiboth B."/>
            <person name="Shapiro H."/>
            <person name="Sukno S."/>
            <person name="Tamayo-Ramos J.A."/>
            <person name="Tisch D."/>
            <person name="Wiest A."/>
            <person name="Wilkinson H.H."/>
            <person name="Zhang M."/>
            <person name="Coutinho P.M."/>
            <person name="Kenerley C.M."/>
            <person name="Monte E."/>
            <person name="Baker S.E."/>
            <person name="Grigoriev I.V."/>
        </authorList>
    </citation>
    <scope>NUCLEOTIDE SEQUENCE [LARGE SCALE GENOMIC DNA]</scope>
    <source>
        <strain evidence="2">Gv29-8 / FGSC 10586</strain>
    </source>
</reference>
<dbReference type="EMBL" id="ABDF02000091">
    <property type="protein sequence ID" value="EHK15926.1"/>
    <property type="molecule type" value="Genomic_DNA"/>
</dbReference>
<keyword evidence="2" id="KW-1185">Reference proteome</keyword>
<evidence type="ECO:0000313" key="2">
    <source>
        <dbReference type="Proteomes" id="UP000007115"/>
    </source>
</evidence>
<gene>
    <name evidence="1" type="ORF">TRIVIDRAFT_227862</name>
</gene>
<dbReference type="HOGENOM" id="CLU_1695724_0_0_1"/>
<proteinExistence type="predicted"/>
<accession>G9NAR5</accession>
<dbReference type="OrthoDB" id="5143322at2759"/>
<dbReference type="Proteomes" id="UP000007115">
    <property type="component" value="Unassembled WGS sequence"/>
</dbReference>
<dbReference type="GeneID" id="25792116"/>
<comment type="caution">
    <text evidence="1">The sequence shown here is derived from an EMBL/GenBank/DDBJ whole genome shotgun (WGS) entry which is preliminary data.</text>
</comment>
<evidence type="ECO:0000313" key="1">
    <source>
        <dbReference type="EMBL" id="EHK15926.1"/>
    </source>
</evidence>
<dbReference type="VEuPathDB" id="FungiDB:TRIVIDRAFT_227862"/>
<dbReference type="InParanoid" id="G9NAR5"/>